<keyword evidence="4" id="KW-1185">Reference proteome</keyword>
<dbReference type="RefSeq" id="WP_349301375.1">
    <property type="nucleotide sequence ID" value="NZ_JBEDNQ010000014.1"/>
</dbReference>
<feature type="transmembrane region" description="Helical" evidence="2">
    <location>
        <begin position="75"/>
        <end position="92"/>
    </location>
</feature>
<feature type="region of interest" description="Disordered" evidence="1">
    <location>
        <begin position="1"/>
        <end position="72"/>
    </location>
</feature>
<evidence type="ECO:0008006" key="5">
    <source>
        <dbReference type="Google" id="ProtNLM"/>
    </source>
</evidence>
<evidence type="ECO:0000256" key="2">
    <source>
        <dbReference type="SAM" id="Phobius"/>
    </source>
</evidence>
<gene>
    <name evidence="3" type="ORF">WIS52_27880</name>
</gene>
<proteinExistence type="predicted"/>
<name>A0ABV1KIM9_9PSEU</name>
<accession>A0ABV1KIM9</accession>
<feature type="transmembrane region" description="Helical" evidence="2">
    <location>
        <begin position="98"/>
        <end position="118"/>
    </location>
</feature>
<organism evidence="3 4">
    <name type="scientific">Pseudonocardia nematodicida</name>
    <dbReference type="NCBI Taxonomy" id="1206997"/>
    <lineage>
        <taxon>Bacteria</taxon>
        <taxon>Bacillati</taxon>
        <taxon>Actinomycetota</taxon>
        <taxon>Actinomycetes</taxon>
        <taxon>Pseudonocardiales</taxon>
        <taxon>Pseudonocardiaceae</taxon>
        <taxon>Pseudonocardia</taxon>
    </lineage>
</organism>
<feature type="compositionally biased region" description="Basic and acidic residues" evidence="1">
    <location>
        <begin position="123"/>
        <end position="153"/>
    </location>
</feature>
<keyword evidence="2" id="KW-1133">Transmembrane helix</keyword>
<feature type="compositionally biased region" description="Pro residues" evidence="1">
    <location>
        <begin position="1"/>
        <end position="14"/>
    </location>
</feature>
<evidence type="ECO:0000313" key="3">
    <source>
        <dbReference type="EMBL" id="MEQ3554303.1"/>
    </source>
</evidence>
<feature type="compositionally biased region" description="Basic and acidic residues" evidence="1">
    <location>
        <begin position="24"/>
        <end position="39"/>
    </location>
</feature>
<sequence length="153" mass="16668">MSVTPPPVPPPPQQPAGGGPEPDPEPRPSAEPLNRREEQSLSGLEDELRRSAPELETEMSSLEAARRTRTDNDRLNRILQAFAITVIVLVLLPSDWVASILSFGLLLGIPLVMAFIAARARREHTTGEGDDRPSRYDGRSEGGEPGEDPDRKG</sequence>
<evidence type="ECO:0000313" key="4">
    <source>
        <dbReference type="Proteomes" id="UP001494902"/>
    </source>
</evidence>
<reference evidence="3 4" key="1">
    <citation type="submission" date="2024-03" db="EMBL/GenBank/DDBJ databases">
        <title>Draft genome sequence of Pseudonocardia nematodicida JCM 31783.</title>
        <authorList>
            <person name="Butdee W."/>
            <person name="Duangmal K."/>
        </authorList>
    </citation>
    <scope>NUCLEOTIDE SEQUENCE [LARGE SCALE GENOMIC DNA]</scope>
    <source>
        <strain evidence="3 4">JCM 31783</strain>
    </source>
</reference>
<protein>
    <recommendedName>
        <fullName evidence="5">DUF3040 domain-containing protein</fullName>
    </recommendedName>
</protein>
<evidence type="ECO:0000256" key="1">
    <source>
        <dbReference type="SAM" id="MobiDB-lite"/>
    </source>
</evidence>
<feature type="region of interest" description="Disordered" evidence="1">
    <location>
        <begin position="121"/>
        <end position="153"/>
    </location>
</feature>
<comment type="caution">
    <text evidence="3">The sequence shown here is derived from an EMBL/GenBank/DDBJ whole genome shotgun (WGS) entry which is preliminary data.</text>
</comment>
<keyword evidence="2" id="KW-0472">Membrane</keyword>
<dbReference type="EMBL" id="JBEDNQ010000014">
    <property type="protein sequence ID" value="MEQ3554303.1"/>
    <property type="molecule type" value="Genomic_DNA"/>
</dbReference>
<dbReference type="Proteomes" id="UP001494902">
    <property type="component" value="Unassembled WGS sequence"/>
</dbReference>
<keyword evidence="2" id="KW-0812">Transmembrane</keyword>